<dbReference type="EMBL" id="JBHTGP010000031">
    <property type="protein sequence ID" value="MFD0691541.1"/>
    <property type="molecule type" value="Genomic_DNA"/>
</dbReference>
<keyword evidence="2" id="KW-1185">Reference proteome</keyword>
<protein>
    <submittedName>
        <fullName evidence="1">Uncharacterized protein</fullName>
    </submittedName>
</protein>
<dbReference type="RefSeq" id="WP_165503198.1">
    <property type="nucleotide sequence ID" value="NZ_CAACUY010000222.1"/>
</dbReference>
<comment type="caution">
    <text evidence="1">The sequence shown here is derived from an EMBL/GenBank/DDBJ whole genome shotgun (WGS) entry which is preliminary data.</text>
</comment>
<evidence type="ECO:0000313" key="1">
    <source>
        <dbReference type="EMBL" id="MFD0691541.1"/>
    </source>
</evidence>
<sequence>MDAAFCIAVAGFGLSDEPDPVRALDLLSHGIVTELPDGTWLAIAAFDALATADDPLDG</sequence>
<dbReference type="Proteomes" id="UP001597063">
    <property type="component" value="Unassembled WGS sequence"/>
</dbReference>
<proteinExistence type="predicted"/>
<gene>
    <name evidence="1" type="ORF">ACFQZM_44115</name>
</gene>
<name>A0ABW2Y5H6_9ACTN</name>
<evidence type="ECO:0000313" key="2">
    <source>
        <dbReference type="Proteomes" id="UP001597063"/>
    </source>
</evidence>
<reference evidence="2" key="1">
    <citation type="journal article" date="2019" name="Int. J. Syst. Evol. Microbiol.">
        <title>The Global Catalogue of Microorganisms (GCM) 10K type strain sequencing project: providing services to taxonomists for standard genome sequencing and annotation.</title>
        <authorList>
            <consortium name="The Broad Institute Genomics Platform"/>
            <consortium name="The Broad Institute Genome Sequencing Center for Infectious Disease"/>
            <person name="Wu L."/>
            <person name="Ma J."/>
        </authorList>
    </citation>
    <scope>NUCLEOTIDE SEQUENCE [LARGE SCALE GENOMIC DNA]</scope>
    <source>
        <strain evidence="2">JCM 9371</strain>
    </source>
</reference>
<organism evidence="1 2">
    <name type="scientific">Actinomadura fibrosa</name>
    <dbReference type="NCBI Taxonomy" id="111802"/>
    <lineage>
        <taxon>Bacteria</taxon>
        <taxon>Bacillati</taxon>
        <taxon>Actinomycetota</taxon>
        <taxon>Actinomycetes</taxon>
        <taxon>Streptosporangiales</taxon>
        <taxon>Thermomonosporaceae</taxon>
        <taxon>Actinomadura</taxon>
    </lineage>
</organism>
<accession>A0ABW2Y5H6</accession>